<dbReference type="PANTHER" id="PTHR43310">
    <property type="entry name" value="SULFATE TRANSPORTER YBAR-RELATED"/>
    <property type="match status" value="1"/>
</dbReference>
<dbReference type="InterPro" id="IPR006016">
    <property type="entry name" value="UspA"/>
</dbReference>
<feature type="domain" description="UspA" evidence="3">
    <location>
        <begin position="197"/>
        <end position="301"/>
    </location>
</feature>
<keyword evidence="2" id="KW-1133">Transmembrane helix</keyword>
<feature type="transmembrane region" description="Helical" evidence="2">
    <location>
        <begin position="20"/>
        <end position="39"/>
    </location>
</feature>
<evidence type="ECO:0000313" key="5">
    <source>
        <dbReference type="Proteomes" id="UP000218890"/>
    </source>
</evidence>
<evidence type="ECO:0000256" key="2">
    <source>
        <dbReference type="SAM" id="Phobius"/>
    </source>
</evidence>
<reference evidence="4" key="1">
    <citation type="submission" date="2016-02" db="EMBL/GenBank/DDBJ databases">
        <title>Halorhodospira halochloris DSM-1059 complete genome, version 2.</title>
        <authorList>
            <person name="Tsukatani Y."/>
        </authorList>
    </citation>
    <scope>NUCLEOTIDE SEQUENCE</scope>
    <source>
        <strain evidence="4">DSM 1059</strain>
    </source>
</reference>
<organism evidence="4 5">
    <name type="scientific">Halorhodospira halochloris</name>
    <name type="common">Ectothiorhodospira halochloris</name>
    <dbReference type="NCBI Taxonomy" id="1052"/>
    <lineage>
        <taxon>Bacteria</taxon>
        <taxon>Pseudomonadati</taxon>
        <taxon>Pseudomonadota</taxon>
        <taxon>Gammaproteobacteria</taxon>
        <taxon>Chromatiales</taxon>
        <taxon>Ectothiorhodospiraceae</taxon>
        <taxon>Halorhodospira</taxon>
    </lineage>
</organism>
<proteinExistence type="inferred from homology"/>
<keyword evidence="2" id="KW-0812">Transmembrane</keyword>
<sequence length="301" mass="33429">MIRDVQAPGSARERTSVVSYCVRAGLVLLILVVFLTPLLEIIPMAALVAVMIMVSIDTFSWASIRDLPKHPMSTNIVMISTVAVTVITHNLAIGVLTGVLLAALFFANKVSRFMYVRSDVQSLPDDQTLHRRYEEEMRLLVLGKQGEDGDAVERHIGSHLESTIRRVQKPILVAPLAFREPERFLIAYDGSPAARKVVVRITESPLLQGLEAHLLLVDADTAVNRERLLAPLQQLDAAGFTVHAEVRSGGIDETVCNYRKEQDIHLMAMGAYGHSRLRRFFVGSTTTHMIMRSSTPLLILR</sequence>
<evidence type="ECO:0000256" key="1">
    <source>
        <dbReference type="ARBA" id="ARBA00008791"/>
    </source>
</evidence>
<dbReference type="AlphaFoldDB" id="A0A0X8X8P5"/>
<dbReference type="KEGG" id="hhk:HH1059_09140"/>
<accession>A0A0X8X8P5</accession>
<protein>
    <submittedName>
        <fullName evidence="4">Universal stress protein family 4</fullName>
    </submittedName>
</protein>
<dbReference type="SUPFAM" id="SSF52402">
    <property type="entry name" value="Adenine nucleotide alpha hydrolases-like"/>
    <property type="match status" value="1"/>
</dbReference>
<evidence type="ECO:0000259" key="3">
    <source>
        <dbReference type="Pfam" id="PF00582"/>
    </source>
</evidence>
<evidence type="ECO:0000313" key="4">
    <source>
        <dbReference type="EMBL" id="BAU57607.2"/>
    </source>
</evidence>
<dbReference type="EMBL" id="AP017372">
    <property type="protein sequence ID" value="BAU57607.2"/>
    <property type="molecule type" value="Genomic_DNA"/>
</dbReference>
<feature type="transmembrane region" description="Helical" evidence="2">
    <location>
        <begin position="76"/>
        <end position="107"/>
    </location>
</feature>
<keyword evidence="5" id="KW-1185">Reference proteome</keyword>
<dbReference type="PANTHER" id="PTHR43310:SF1">
    <property type="entry name" value="SULFATE TRANSPORTER YBAR-RELATED"/>
    <property type="match status" value="1"/>
</dbReference>
<dbReference type="Proteomes" id="UP000218890">
    <property type="component" value="Chromosome"/>
</dbReference>
<feature type="transmembrane region" description="Helical" evidence="2">
    <location>
        <begin position="45"/>
        <end position="64"/>
    </location>
</feature>
<dbReference type="CDD" id="cd00293">
    <property type="entry name" value="USP-like"/>
    <property type="match status" value="1"/>
</dbReference>
<gene>
    <name evidence="4" type="ORF">HH1059_09140</name>
</gene>
<keyword evidence="2" id="KW-0472">Membrane</keyword>
<dbReference type="InterPro" id="IPR052706">
    <property type="entry name" value="Membrane-Transporter-like"/>
</dbReference>
<dbReference type="InterPro" id="IPR006015">
    <property type="entry name" value="Universal_stress_UspA"/>
</dbReference>
<dbReference type="Pfam" id="PF00582">
    <property type="entry name" value="Usp"/>
    <property type="match status" value="1"/>
</dbReference>
<comment type="similarity">
    <text evidence="1">Belongs to the universal stress protein A family.</text>
</comment>
<dbReference type="PRINTS" id="PR01438">
    <property type="entry name" value="UNVRSLSTRESS"/>
</dbReference>
<name>A0A0X8X8P5_HALHR</name>
<dbReference type="Gene3D" id="3.40.50.12370">
    <property type="match status" value="1"/>
</dbReference>